<keyword evidence="7 8" id="KW-0472">Membrane</keyword>
<evidence type="ECO:0000313" key="11">
    <source>
        <dbReference type="WBParaSite" id="L893_g766.t1"/>
    </source>
</evidence>
<evidence type="ECO:0000256" key="4">
    <source>
        <dbReference type="ARBA" id="ARBA00022692"/>
    </source>
</evidence>
<reference evidence="11" key="1">
    <citation type="submission" date="2016-11" db="UniProtKB">
        <authorList>
            <consortium name="WormBaseParasite"/>
        </authorList>
    </citation>
    <scope>IDENTIFICATION</scope>
</reference>
<dbReference type="Gene3D" id="3.40.630.90">
    <property type="match status" value="1"/>
</dbReference>
<evidence type="ECO:0000256" key="2">
    <source>
        <dbReference type="ARBA" id="ARBA00022460"/>
    </source>
</evidence>
<dbReference type="InterPro" id="IPR056953">
    <property type="entry name" value="CUT_N"/>
</dbReference>
<dbReference type="Pfam" id="PF25301">
    <property type="entry name" value="CUT_C"/>
    <property type="match status" value="1"/>
</dbReference>
<evidence type="ECO:0000313" key="10">
    <source>
        <dbReference type="Proteomes" id="UP000095287"/>
    </source>
</evidence>
<organism evidence="10 11">
    <name type="scientific">Steinernema glaseri</name>
    <dbReference type="NCBI Taxonomy" id="37863"/>
    <lineage>
        <taxon>Eukaryota</taxon>
        <taxon>Metazoa</taxon>
        <taxon>Ecdysozoa</taxon>
        <taxon>Nematoda</taxon>
        <taxon>Chromadorea</taxon>
        <taxon>Rhabditida</taxon>
        <taxon>Tylenchina</taxon>
        <taxon>Panagrolaimomorpha</taxon>
        <taxon>Strongyloidoidea</taxon>
        <taxon>Steinernematidae</taxon>
        <taxon>Steinernema</taxon>
    </lineage>
</organism>
<dbReference type="InterPro" id="IPR001507">
    <property type="entry name" value="ZP_dom"/>
</dbReference>
<dbReference type="CDD" id="cd04301">
    <property type="entry name" value="NAT_SF"/>
    <property type="match status" value="1"/>
</dbReference>
<sequence>MAWSDVKLTPLKDVLKRQPPLISGQPFHMQPYNNDLPKSVGDPWHGAYSKHGFWYKFRYAKKADYDYITARSIEGNCNFLLYESFDLCSKNATTYLIAENQRNEIVGCVSKTVSNNEIAVIGSYFVDENYRHSGIGLKLMHDVMKDQNMRYIFHSPSHITHKVHDHIGLNPLGKTWRFQRVVISDCGAVEASDSVNIKDAEQLLGTQNEEFIFAFDSRVCGYSRAEYLKCLMNQEFVRSKVYCDNNEVSGFCVATEVEYKDDKELWIGPWYGVDEVIAEKLLLSVLSSFKSNIPAMSIVSKLTEKKGTLEIQRIFYEVGEEHTVMHVHITLSGISMNSLHRFSSKETMTSEFALLSFCLILSALVPFVAAIPVDNGVEGDPEIECGGSAITINFNTQNTFEGHVYVKGLYNEPGCRSDESGRQVAGITLPFDSCNVARTRSLNPRGIFVSTTVVISFHPNFVTKVDRAYKIQCFYMEADKTVSAQIEVSDLTTAFQSQVVPMPICRYDILSGGPTGEPVQFAQIGEQVYHKWTCDTETTDTFCMVVHSCFVDDGNGDIVNVLNENGCALDKYILNNLEYPSDLMAGQEAHVYKYADRSQLFYQCQITISIKDPGVECARPQCEEPIGRGAGVGGPSLSAKKEGETSVAAAAATTRAPVTTAASRPRVLRRRFRRDAPTWREHAAGTMDVRTEINALDIIELPQSFSTPANGLHQLRQEQLNELASNRFCLEKTYFSVSVALVMIVVLASSTVSAVLIMKRKVKVGL</sequence>
<dbReference type="GO" id="GO:0016747">
    <property type="term" value="F:acyltransferase activity, transferring groups other than amino-acyl groups"/>
    <property type="evidence" value="ECO:0007669"/>
    <property type="project" value="InterPro"/>
</dbReference>
<accession>A0A1I8AP99</accession>
<dbReference type="SMART" id="SM00241">
    <property type="entry name" value="ZP"/>
    <property type="match status" value="1"/>
</dbReference>
<evidence type="ECO:0000256" key="7">
    <source>
        <dbReference type="ARBA" id="ARBA00023136"/>
    </source>
</evidence>
<evidence type="ECO:0000256" key="5">
    <source>
        <dbReference type="ARBA" id="ARBA00022729"/>
    </source>
</evidence>
<evidence type="ECO:0000256" key="1">
    <source>
        <dbReference type="ARBA" id="ARBA00004251"/>
    </source>
</evidence>
<dbReference type="InterPro" id="IPR000182">
    <property type="entry name" value="GNAT_dom"/>
</dbReference>
<keyword evidence="3" id="KW-1003">Cell membrane</keyword>
<dbReference type="PANTHER" id="PTHR22907:SF51">
    <property type="entry name" value="CUTICLIN-1"/>
    <property type="match status" value="1"/>
</dbReference>
<dbReference type="AlphaFoldDB" id="A0A1I8AP99"/>
<evidence type="ECO:0000256" key="3">
    <source>
        <dbReference type="ARBA" id="ARBA00022475"/>
    </source>
</evidence>
<dbReference type="InterPro" id="IPR057475">
    <property type="entry name" value="CUT_C"/>
</dbReference>
<dbReference type="InterPro" id="IPR016181">
    <property type="entry name" value="Acyl_CoA_acyltransferase"/>
</dbReference>
<feature type="domain" description="ZP" evidence="9">
    <location>
        <begin position="384"/>
        <end position="629"/>
    </location>
</feature>
<feature type="transmembrane region" description="Helical" evidence="8">
    <location>
        <begin position="734"/>
        <end position="757"/>
    </location>
</feature>
<name>A0A1I8AP99_9BILA</name>
<evidence type="ECO:0000259" key="9">
    <source>
        <dbReference type="PROSITE" id="PS51034"/>
    </source>
</evidence>
<dbReference type="PANTHER" id="PTHR22907">
    <property type="entry name" value="GH04558P"/>
    <property type="match status" value="1"/>
</dbReference>
<dbReference type="InterPro" id="IPR051962">
    <property type="entry name" value="Cuticlin"/>
</dbReference>
<comment type="subcellular location">
    <subcellularLocation>
        <location evidence="1">Cell membrane</location>
        <topology evidence="1">Single-pass type I membrane protein</topology>
    </subcellularLocation>
</comment>
<dbReference type="GO" id="GO:0042302">
    <property type="term" value="F:structural constituent of cuticle"/>
    <property type="evidence" value="ECO:0007669"/>
    <property type="project" value="UniProtKB-KW"/>
</dbReference>
<keyword evidence="4 8" id="KW-0812">Transmembrane</keyword>
<dbReference type="Proteomes" id="UP000095287">
    <property type="component" value="Unplaced"/>
</dbReference>
<dbReference type="PROSITE" id="PS51034">
    <property type="entry name" value="ZP_2"/>
    <property type="match status" value="1"/>
</dbReference>
<keyword evidence="5" id="KW-0732">Signal</keyword>
<dbReference type="Pfam" id="PF25057">
    <property type="entry name" value="CUT_N"/>
    <property type="match status" value="1"/>
</dbReference>
<keyword evidence="2" id="KW-0193">Cuticle</keyword>
<dbReference type="Gene3D" id="3.40.630.30">
    <property type="match status" value="1"/>
</dbReference>
<evidence type="ECO:0000256" key="6">
    <source>
        <dbReference type="ARBA" id="ARBA00022989"/>
    </source>
</evidence>
<evidence type="ECO:0000256" key="8">
    <source>
        <dbReference type="SAM" id="Phobius"/>
    </source>
</evidence>
<keyword evidence="6 8" id="KW-1133">Transmembrane helix</keyword>
<proteinExistence type="predicted"/>
<dbReference type="SUPFAM" id="SSF55729">
    <property type="entry name" value="Acyl-CoA N-acyltransferases (Nat)"/>
    <property type="match status" value="1"/>
</dbReference>
<keyword evidence="10" id="KW-1185">Reference proteome</keyword>
<protein>
    <submittedName>
        <fullName evidence="11">ZP domain-containing protein</fullName>
    </submittedName>
</protein>
<dbReference type="Pfam" id="PF00583">
    <property type="entry name" value="Acetyltransf_1"/>
    <property type="match status" value="1"/>
</dbReference>
<dbReference type="GO" id="GO:0005886">
    <property type="term" value="C:plasma membrane"/>
    <property type="evidence" value="ECO:0007669"/>
    <property type="project" value="UniProtKB-SubCell"/>
</dbReference>
<dbReference type="WBParaSite" id="L893_g766.t1">
    <property type="protein sequence ID" value="L893_g766.t1"/>
    <property type="gene ID" value="L893_g766"/>
</dbReference>